<keyword evidence="1" id="KW-0732">Signal</keyword>
<dbReference type="PANTHER" id="PTHR34406">
    <property type="entry name" value="PROTEIN YCEI"/>
    <property type="match status" value="1"/>
</dbReference>
<reference evidence="3 4" key="1">
    <citation type="submission" date="2014-07" db="EMBL/GenBank/DDBJ databases">
        <title>Unique and conserved regions in Vibrio harveyi and related species in comparison with the shrimp pathogen Vibrio harveyi CAIM 1792.</title>
        <authorList>
            <person name="Espinoza-Valles I."/>
            <person name="Vora G."/>
            <person name="Leekitcharoenphon P."/>
            <person name="Ussery D."/>
            <person name="Hoj L."/>
            <person name="Gomez-Gil B."/>
        </authorList>
    </citation>
    <scope>NUCLEOTIDE SEQUENCE [LARGE SCALE GENOMIC DNA]</scope>
    <source>
        <strain evidence="4">CAIM 1854 / LMG 25443</strain>
    </source>
</reference>
<dbReference type="PATRIC" id="fig|1229493.5.peg.2584"/>
<evidence type="ECO:0000313" key="4">
    <source>
        <dbReference type="Proteomes" id="UP000031586"/>
    </source>
</evidence>
<proteinExistence type="predicted"/>
<dbReference type="InterPro" id="IPR007372">
    <property type="entry name" value="Lipid/polyisoprenoid-bd_YceI"/>
</dbReference>
<feature type="chain" id="PRO_5002156924" description="Lipid/polyisoprenoid-binding YceI-like domain-containing protein" evidence="1">
    <location>
        <begin position="22"/>
        <end position="190"/>
    </location>
</feature>
<gene>
    <name evidence="3" type="ORF">H735_17165</name>
</gene>
<evidence type="ECO:0000256" key="1">
    <source>
        <dbReference type="SAM" id="SignalP"/>
    </source>
</evidence>
<comment type="caution">
    <text evidence="3">The sequence shown here is derived from an EMBL/GenBank/DDBJ whole genome shotgun (WGS) entry which is preliminary data.</text>
</comment>
<sequence length="190" mass="20163">MRKTLSTLSIALALFSGASFAADNYTLDSEFSSVSFATIKNQFVVEPATIDALKGTLNSEGQFDVSIDLNSIETGIPIRNTRLNEIFFESAKHAPVKVVGKVDWSALGEGSHKLKVPAEVTLFGKTKSVEFPVVVLNAGDTVMVSSSAPVIIGASDFGIPTENLTNLAATVGGIKISDRVPLTLNLTFKK</sequence>
<dbReference type="InterPro" id="IPR036761">
    <property type="entry name" value="TTHA0802/YceI-like_sf"/>
</dbReference>
<dbReference type="PIRSF" id="PIRSF029811">
    <property type="entry name" value="UCP029811"/>
    <property type="match status" value="1"/>
</dbReference>
<evidence type="ECO:0000259" key="2">
    <source>
        <dbReference type="SMART" id="SM00867"/>
    </source>
</evidence>
<evidence type="ECO:0000313" key="3">
    <source>
        <dbReference type="EMBL" id="KIF51884.1"/>
    </source>
</evidence>
<dbReference type="EMBL" id="JPRD01000028">
    <property type="protein sequence ID" value="KIF51884.1"/>
    <property type="molecule type" value="Genomic_DNA"/>
</dbReference>
<organism evidence="3 4">
    <name type="scientific">Vibrio owensii CAIM 1854 = LMG 25443</name>
    <dbReference type="NCBI Taxonomy" id="1229493"/>
    <lineage>
        <taxon>Bacteria</taxon>
        <taxon>Pseudomonadati</taxon>
        <taxon>Pseudomonadota</taxon>
        <taxon>Gammaproteobacteria</taxon>
        <taxon>Vibrionales</taxon>
        <taxon>Vibrionaceae</taxon>
        <taxon>Vibrio</taxon>
    </lineage>
</organism>
<dbReference type="Pfam" id="PF04264">
    <property type="entry name" value="YceI"/>
    <property type="match status" value="1"/>
</dbReference>
<dbReference type="RefSeq" id="WP_020196353.1">
    <property type="nucleotide sequence ID" value="NZ_BAOH01000051.1"/>
</dbReference>
<name>A0A0C1Z6Y3_9VIBR</name>
<feature type="domain" description="Lipid/polyisoprenoid-binding YceI-like" evidence="2">
    <location>
        <begin position="24"/>
        <end position="189"/>
    </location>
</feature>
<dbReference type="Gene3D" id="2.40.128.110">
    <property type="entry name" value="Lipid/polyisoprenoid-binding, YceI-like"/>
    <property type="match status" value="1"/>
</dbReference>
<protein>
    <recommendedName>
        <fullName evidence="2">Lipid/polyisoprenoid-binding YceI-like domain-containing protein</fullName>
    </recommendedName>
</protein>
<dbReference type="SUPFAM" id="SSF101874">
    <property type="entry name" value="YceI-like"/>
    <property type="match status" value="1"/>
</dbReference>
<accession>A0A0C1Z6Y3</accession>
<dbReference type="PANTHER" id="PTHR34406:SF1">
    <property type="entry name" value="PROTEIN YCEI"/>
    <property type="match status" value="1"/>
</dbReference>
<dbReference type="Proteomes" id="UP000031586">
    <property type="component" value="Unassembled WGS sequence"/>
</dbReference>
<dbReference type="SMART" id="SM00867">
    <property type="entry name" value="YceI"/>
    <property type="match status" value="1"/>
</dbReference>
<feature type="signal peptide" evidence="1">
    <location>
        <begin position="1"/>
        <end position="21"/>
    </location>
</feature>
<dbReference type="InterPro" id="IPR027016">
    <property type="entry name" value="UCP029811"/>
</dbReference>
<dbReference type="AlphaFoldDB" id="A0A0C1Z6Y3"/>